<dbReference type="Pfam" id="PF07589">
    <property type="entry name" value="PEP-CTERM"/>
    <property type="match status" value="1"/>
</dbReference>
<dbReference type="OrthoDB" id="282397at2"/>
<sequence precursor="true">MAKLFRIRATRTLLAASACLMASVATAQTTVSFQNGINGYTGSIDKVIASDGIDAGTGLPNPNIERVGSEVQNYFLDGGSPDRNALYQFNSIFGNGANQIPMGATILDAKFSVVTSGEGNARTGGNFFVAGLTSPFTTTTTYNDYAGGLGAWWESGTSTRPVDGVGPTRSGNVSSFDVTSLVQDWSSGNLANNGLVIQAGHGGHTTDGWSVNSTSFSDSTRRPKLEITYTTAAEAEVNVFQEGVNGYTGNSMVLVDSGSIAAPSPSIDANPVIIDPINGDQPDDVSYDGSTITAGGFLDGPALSPYDSNGNLNPIGTVGSRDVFGLIKFDNVFGNGAGQAPADVPVGKAYVVLTTHTSSTDSPATDSYKIQPLYRDWNTTDLPLHSEFGDIAGLQQSDGDVGEVLDSMVGVVTGTEVWFDVTSYLEAARAGNPLGGADYGLAVTSNTTDGWQIAFNGDTDLTIRPRLVVVSAPSSIIEPGLSGDFNDDGIVDLGDYTLWRDNLGSSNSLNGNGNENGASAGIVDMADYDLWKTNFGNTSGVSPALASVPEPSALALVALALGAVAFRRVR</sequence>
<feature type="chain" id="PRO_5021779531" description="Ice-binding protein C-terminal domain-containing protein" evidence="1">
    <location>
        <begin position="28"/>
        <end position="570"/>
    </location>
</feature>
<dbReference type="EMBL" id="CP036278">
    <property type="protein sequence ID" value="QDU54494.1"/>
    <property type="molecule type" value="Genomic_DNA"/>
</dbReference>
<name>A0A518AIK4_9BACT</name>
<organism evidence="3 4">
    <name type="scientific">Aeoliella mucimassa</name>
    <dbReference type="NCBI Taxonomy" id="2527972"/>
    <lineage>
        <taxon>Bacteria</taxon>
        <taxon>Pseudomonadati</taxon>
        <taxon>Planctomycetota</taxon>
        <taxon>Planctomycetia</taxon>
        <taxon>Pirellulales</taxon>
        <taxon>Lacipirellulaceae</taxon>
        <taxon>Aeoliella</taxon>
    </lineage>
</organism>
<feature type="signal peptide" evidence="1">
    <location>
        <begin position="1"/>
        <end position="27"/>
    </location>
</feature>
<dbReference type="NCBIfam" id="TIGR02595">
    <property type="entry name" value="PEP_CTERM"/>
    <property type="match status" value="1"/>
</dbReference>
<dbReference type="InterPro" id="IPR013424">
    <property type="entry name" value="Ice-binding_C"/>
</dbReference>
<evidence type="ECO:0000313" key="4">
    <source>
        <dbReference type="Proteomes" id="UP000315750"/>
    </source>
</evidence>
<dbReference type="Proteomes" id="UP000315750">
    <property type="component" value="Chromosome"/>
</dbReference>
<keyword evidence="1" id="KW-0732">Signal</keyword>
<protein>
    <recommendedName>
        <fullName evidence="2">Ice-binding protein C-terminal domain-containing protein</fullName>
    </recommendedName>
</protein>
<dbReference type="PROSITE" id="PS00018">
    <property type="entry name" value="EF_HAND_1"/>
    <property type="match status" value="1"/>
</dbReference>
<keyword evidence="4" id="KW-1185">Reference proteome</keyword>
<evidence type="ECO:0000259" key="2">
    <source>
        <dbReference type="Pfam" id="PF07589"/>
    </source>
</evidence>
<accession>A0A518AIK4</accession>
<dbReference type="RefSeq" id="WP_145251972.1">
    <property type="nucleotide sequence ID" value="NZ_CP036278.1"/>
</dbReference>
<dbReference type="AlphaFoldDB" id="A0A518AIK4"/>
<reference evidence="3 4" key="1">
    <citation type="submission" date="2019-02" db="EMBL/GenBank/DDBJ databases">
        <title>Deep-cultivation of Planctomycetes and their phenomic and genomic characterization uncovers novel biology.</title>
        <authorList>
            <person name="Wiegand S."/>
            <person name="Jogler M."/>
            <person name="Boedeker C."/>
            <person name="Pinto D."/>
            <person name="Vollmers J."/>
            <person name="Rivas-Marin E."/>
            <person name="Kohn T."/>
            <person name="Peeters S.H."/>
            <person name="Heuer A."/>
            <person name="Rast P."/>
            <person name="Oberbeckmann S."/>
            <person name="Bunk B."/>
            <person name="Jeske O."/>
            <person name="Meyerdierks A."/>
            <person name="Storesund J.E."/>
            <person name="Kallscheuer N."/>
            <person name="Luecker S."/>
            <person name="Lage O.M."/>
            <person name="Pohl T."/>
            <person name="Merkel B.J."/>
            <person name="Hornburger P."/>
            <person name="Mueller R.-W."/>
            <person name="Bruemmer F."/>
            <person name="Labrenz M."/>
            <person name="Spormann A.M."/>
            <person name="Op den Camp H."/>
            <person name="Overmann J."/>
            <person name="Amann R."/>
            <person name="Jetten M.S.M."/>
            <person name="Mascher T."/>
            <person name="Medema M.H."/>
            <person name="Devos D.P."/>
            <person name="Kaster A.-K."/>
            <person name="Ovreas L."/>
            <person name="Rohde M."/>
            <person name="Galperin M.Y."/>
            <person name="Jogler C."/>
        </authorList>
    </citation>
    <scope>NUCLEOTIDE SEQUENCE [LARGE SCALE GENOMIC DNA]</scope>
    <source>
        <strain evidence="3 4">Pan181</strain>
    </source>
</reference>
<evidence type="ECO:0000256" key="1">
    <source>
        <dbReference type="SAM" id="SignalP"/>
    </source>
</evidence>
<dbReference type="KEGG" id="amuc:Pan181_06760"/>
<dbReference type="NCBIfam" id="NF033679">
    <property type="entry name" value="DNRLRE_dom"/>
    <property type="match status" value="1"/>
</dbReference>
<evidence type="ECO:0000313" key="3">
    <source>
        <dbReference type="EMBL" id="QDU54494.1"/>
    </source>
</evidence>
<feature type="domain" description="Ice-binding protein C-terminal" evidence="2">
    <location>
        <begin position="547"/>
        <end position="568"/>
    </location>
</feature>
<dbReference type="InterPro" id="IPR018247">
    <property type="entry name" value="EF_Hand_1_Ca_BS"/>
</dbReference>
<proteinExistence type="predicted"/>
<gene>
    <name evidence="3" type="ORF">Pan181_06760</name>
</gene>